<dbReference type="PANTHER" id="PTHR43711">
    <property type="entry name" value="TWO-COMPONENT HISTIDINE KINASE"/>
    <property type="match status" value="1"/>
</dbReference>
<keyword evidence="4" id="KW-0808">Transferase</keyword>
<dbReference type="SMART" id="SM00388">
    <property type="entry name" value="HisKA"/>
    <property type="match status" value="1"/>
</dbReference>
<protein>
    <recommendedName>
        <fullName evidence="2">histidine kinase</fullName>
        <ecNumber evidence="2">2.7.13.3</ecNumber>
    </recommendedName>
</protein>
<dbReference type="CDD" id="cd00075">
    <property type="entry name" value="HATPase"/>
    <property type="match status" value="1"/>
</dbReference>
<keyword evidence="6" id="KW-0902">Two-component regulatory system</keyword>
<feature type="transmembrane region" description="Helical" evidence="8">
    <location>
        <begin position="295"/>
        <end position="314"/>
    </location>
</feature>
<feature type="compositionally biased region" description="Polar residues" evidence="7">
    <location>
        <begin position="203"/>
        <end position="215"/>
    </location>
</feature>
<dbReference type="InterPro" id="IPR003661">
    <property type="entry name" value="HisK_dim/P_dom"/>
</dbReference>
<evidence type="ECO:0000256" key="1">
    <source>
        <dbReference type="ARBA" id="ARBA00000085"/>
    </source>
</evidence>
<dbReference type="PRINTS" id="PR00344">
    <property type="entry name" value="BCTRLSENSOR"/>
</dbReference>
<feature type="region of interest" description="Disordered" evidence="7">
    <location>
        <begin position="198"/>
        <end position="220"/>
    </location>
</feature>
<dbReference type="InterPro" id="IPR003594">
    <property type="entry name" value="HATPase_dom"/>
</dbReference>
<proteinExistence type="predicted"/>
<feature type="transmembrane region" description="Helical" evidence="8">
    <location>
        <begin position="12"/>
        <end position="32"/>
    </location>
</feature>
<dbReference type="SUPFAM" id="SSF47384">
    <property type="entry name" value="Homodimeric domain of signal transducing histidine kinase"/>
    <property type="match status" value="1"/>
</dbReference>
<dbReference type="InterPro" id="IPR036890">
    <property type="entry name" value="HATPase_C_sf"/>
</dbReference>
<keyword evidence="3" id="KW-0597">Phosphoprotein</keyword>
<evidence type="ECO:0000313" key="10">
    <source>
        <dbReference type="EMBL" id="GAA5530763.1"/>
    </source>
</evidence>
<dbReference type="InterPro" id="IPR029016">
    <property type="entry name" value="GAF-like_dom_sf"/>
</dbReference>
<feature type="transmembrane region" description="Helical" evidence="8">
    <location>
        <begin position="264"/>
        <end position="283"/>
    </location>
</feature>
<keyword evidence="8" id="KW-0812">Transmembrane</keyword>
<dbReference type="PANTHER" id="PTHR43711:SF1">
    <property type="entry name" value="HISTIDINE KINASE 1"/>
    <property type="match status" value="1"/>
</dbReference>
<dbReference type="Proteomes" id="UP001428290">
    <property type="component" value="Unassembled WGS sequence"/>
</dbReference>
<dbReference type="CDD" id="cd00082">
    <property type="entry name" value="HisKA"/>
    <property type="match status" value="1"/>
</dbReference>
<evidence type="ECO:0000256" key="4">
    <source>
        <dbReference type="ARBA" id="ARBA00022679"/>
    </source>
</evidence>
<keyword evidence="5" id="KW-0418">Kinase</keyword>
<feature type="transmembrane region" description="Helical" evidence="8">
    <location>
        <begin position="75"/>
        <end position="95"/>
    </location>
</feature>
<dbReference type="InterPro" id="IPR036097">
    <property type="entry name" value="HisK_dim/P_sf"/>
</dbReference>
<dbReference type="PROSITE" id="PS50109">
    <property type="entry name" value="HIS_KIN"/>
    <property type="match status" value="1"/>
</dbReference>
<dbReference type="RefSeq" id="WP_345724358.1">
    <property type="nucleotide sequence ID" value="NZ_BAABRU010000023.1"/>
</dbReference>
<dbReference type="Gene3D" id="3.30.450.40">
    <property type="match status" value="1"/>
</dbReference>
<feature type="domain" description="Histidine kinase" evidence="9">
    <location>
        <begin position="601"/>
        <end position="816"/>
    </location>
</feature>
<dbReference type="Gene3D" id="1.10.287.130">
    <property type="match status" value="1"/>
</dbReference>
<dbReference type="SUPFAM" id="SSF55781">
    <property type="entry name" value="GAF domain-like"/>
    <property type="match status" value="1"/>
</dbReference>
<feature type="transmembrane region" description="Helical" evidence="8">
    <location>
        <begin position="44"/>
        <end position="68"/>
    </location>
</feature>
<dbReference type="Gene3D" id="3.30.565.10">
    <property type="entry name" value="Histidine kinase-like ATPase, C-terminal domain"/>
    <property type="match status" value="1"/>
</dbReference>
<dbReference type="EC" id="2.7.13.3" evidence="2"/>
<keyword evidence="8" id="KW-0472">Membrane</keyword>
<sequence>MAQANKPKPTIAWSLIGGLALGPILLIILRLFPALDLRIQSPAGHFWIVTSALLVGLLMIGLVIRAALVRRDGRALMLGFGFLAMSLMFLIHAIATPGVMFENTSVATQWSTPLALLVAAIIFALSMSQHLAEGLIRWWGRWLIVGSGLWLAYAGLMLIYIPNTVMPAIQAPMPQTSQVSQQGYDEYGDEYGYGTEADPTPAATIQPTQSSQSNNDEYGDKYDYGYGDDDDYGSVAAPLATAQPTSTTSPHSLHSQMRSLAPTIFPFMVWLTVALFGWTAWFYGKQWRETPTLPLATFVIAAILLAETALAALYGELWQLSFWSYHVLLLAAIGIITYGVIRGVERTGSLTSAVEGLLLNSTLQRQQAGFQNAMSQLLNAFEAGDRTASHHLRRELSQRFALAEDQLDILQHAVGLVEQDREQGRRLQALVDISHTVTLELEADALISRVIASLAHMLQPALAAVGLLEAEQLQIQAQHYLIKGEPSHQSLSLPLSAFPMEWLTVTDLPYISALTGPLKPLAVNLQPAYLIPLQHHTQLIGILFLQLNADQTIDARSEGVLQSVAAHLATGITNSRLYSALQTEHQQLQRSEQLREQMNQMVVHDLKNPLTVIINYLDLLRRQALPESQRELVEGARRSSRTLVGLVSDLLDTARLQEGHMSINREHVPIAPLLHNVANELRSWAEQEAKIISIQADPELYATIDGDLMRRVLSNLLSNAIKHTPIKTEIKLIAHQAKSQITFQVADNGPGIPEALQASLFDRFTILNEHNHTRQRSTGLGLYFCKLAVEAHEGEIGVVSNPTAGTIFTITMPHHN</sequence>
<name>A0ABP9X5V3_9CHLR</name>
<evidence type="ECO:0000256" key="3">
    <source>
        <dbReference type="ARBA" id="ARBA00022553"/>
    </source>
</evidence>
<evidence type="ECO:0000256" key="7">
    <source>
        <dbReference type="SAM" id="MobiDB-lite"/>
    </source>
</evidence>
<dbReference type="InterPro" id="IPR005467">
    <property type="entry name" value="His_kinase_dom"/>
</dbReference>
<feature type="transmembrane region" description="Helical" evidence="8">
    <location>
        <begin position="139"/>
        <end position="161"/>
    </location>
</feature>
<organism evidence="10 11">
    <name type="scientific">Herpetosiphon gulosus</name>
    <dbReference type="NCBI Taxonomy" id="1973496"/>
    <lineage>
        <taxon>Bacteria</taxon>
        <taxon>Bacillati</taxon>
        <taxon>Chloroflexota</taxon>
        <taxon>Chloroflexia</taxon>
        <taxon>Herpetosiphonales</taxon>
        <taxon>Herpetosiphonaceae</taxon>
        <taxon>Herpetosiphon</taxon>
    </lineage>
</organism>
<dbReference type="Pfam" id="PF00512">
    <property type="entry name" value="HisKA"/>
    <property type="match status" value="1"/>
</dbReference>
<keyword evidence="11" id="KW-1185">Reference proteome</keyword>
<dbReference type="InterPro" id="IPR004358">
    <property type="entry name" value="Sig_transdc_His_kin-like_C"/>
</dbReference>
<comment type="caution">
    <text evidence="10">The sequence shown here is derived from an EMBL/GenBank/DDBJ whole genome shotgun (WGS) entry which is preliminary data.</text>
</comment>
<dbReference type="InterPro" id="IPR050736">
    <property type="entry name" value="Sensor_HK_Regulatory"/>
</dbReference>
<dbReference type="Pfam" id="PF02518">
    <property type="entry name" value="HATPase_c"/>
    <property type="match status" value="1"/>
</dbReference>
<evidence type="ECO:0000259" key="9">
    <source>
        <dbReference type="PROSITE" id="PS50109"/>
    </source>
</evidence>
<evidence type="ECO:0000256" key="2">
    <source>
        <dbReference type="ARBA" id="ARBA00012438"/>
    </source>
</evidence>
<feature type="transmembrane region" description="Helical" evidence="8">
    <location>
        <begin position="107"/>
        <end position="127"/>
    </location>
</feature>
<dbReference type="SUPFAM" id="SSF55874">
    <property type="entry name" value="ATPase domain of HSP90 chaperone/DNA topoisomerase II/histidine kinase"/>
    <property type="match status" value="1"/>
</dbReference>
<feature type="transmembrane region" description="Helical" evidence="8">
    <location>
        <begin position="320"/>
        <end position="341"/>
    </location>
</feature>
<evidence type="ECO:0000256" key="6">
    <source>
        <dbReference type="ARBA" id="ARBA00023012"/>
    </source>
</evidence>
<dbReference type="SMART" id="SM00387">
    <property type="entry name" value="HATPase_c"/>
    <property type="match status" value="1"/>
</dbReference>
<evidence type="ECO:0000256" key="5">
    <source>
        <dbReference type="ARBA" id="ARBA00022777"/>
    </source>
</evidence>
<evidence type="ECO:0000256" key="8">
    <source>
        <dbReference type="SAM" id="Phobius"/>
    </source>
</evidence>
<accession>A0ABP9X5V3</accession>
<evidence type="ECO:0000313" key="11">
    <source>
        <dbReference type="Proteomes" id="UP001428290"/>
    </source>
</evidence>
<comment type="catalytic activity">
    <reaction evidence="1">
        <text>ATP + protein L-histidine = ADP + protein N-phospho-L-histidine.</text>
        <dbReference type="EC" id="2.7.13.3"/>
    </reaction>
</comment>
<reference evidence="10 11" key="1">
    <citation type="submission" date="2024-02" db="EMBL/GenBank/DDBJ databases">
        <title>Herpetosiphon gulosus NBRC 112829.</title>
        <authorList>
            <person name="Ichikawa N."/>
            <person name="Katano-Makiyama Y."/>
            <person name="Hidaka K."/>
        </authorList>
    </citation>
    <scope>NUCLEOTIDE SEQUENCE [LARGE SCALE GENOMIC DNA]</scope>
    <source>
        <strain evidence="10 11">NBRC 112829</strain>
    </source>
</reference>
<dbReference type="EMBL" id="BAABRU010000023">
    <property type="protein sequence ID" value="GAA5530763.1"/>
    <property type="molecule type" value="Genomic_DNA"/>
</dbReference>
<keyword evidence="8" id="KW-1133">Transmembrane helix</keyword>
<gene>
    <name evidence="10" type="primary">sasA_24</name>
    <name evidence="10" type="ORF">Hgul01_04586</name>
</gene>